<organism evidence="12 13">
    <name type="scientific">Ichthyobacterium seriolicida</name>
    <dbReference type="NCBI Taxonomy" id="242600"/>
    <lineage>
        <taxon>Bacteria</taxon>
        <taxon>Pseudomonadati</taxon>
        <taxon>Bacteroidota</taxon>
        <taxon>Flavobacteriia</taxon>
        <taxon>Flavobacteriales</taxon>
        <taxon>Ichthyobacteriaceae</taxon>
        <taxon>Ichthyobacterium</taxon>
    </lineage>
</organism>
<keyword evidence="4 6" id="KW-0012">Acyltransferase</keyword>
<dbReference type="Pfam" id="PF21948">
    <property type="entry name" value="LplA-B_cat"/>
    <property type="match status" value="1"/>
</dbReference>
<dbReference type="GO" id="GO:0033819">
    <property type="term" value="F:lipoyl(octanoyl) transferase activity"/>
    <property type="evidence" value="ECO:0007669"/>
    <property type="project" value="UniProtKB-EC"/>
</dbReference>
<dbReference type="GO" id="GO:0005737">
    <property type="term" value="C:cytoplasm"/>
    <property type="evidence" value="ECO:0007669"/>
    <property type="project" value="UniProtKB-SubCell"/>
</dbReference>
<dbReference type="NCBIfam" id="NF010925">
    <property type="entry name" value="PRK14345.1"/>
    <property type="match status" value="1"/>
</dbReference>
<dbReference type="RefSeq" id="WP_096686206.1">
    <property type="nucleotide sequence ID" value="NZ_AP014564.1"/>
</dbReference>
<dbReference type="HAMAP" id="MF_00013">
    <property type="entry name" value="LipB"/>
    <property type="match status" value="1"/>
</dbReference>
<comment type="pathway">
    <text evidence="1 6 7">Protein modification; protein lipoylation via endogenous pathway; protein N(6)-(lipoyl)lysine from octanoyl-[acyl-carrier-protein]: step 1/2.</text>
</comment>
<accession>A0A1J1E6C2</accession>
<dbReference type="PANTHER" id="PTHR10993:SF12">
    <property type="entry name" value="OCTANOYLTRANSFERASE"/>
    <property type="match status" value="1"/>
</dbReference>
<comment type="subcellular location">
    <subcellularLocation>
        <location evidence="6">Cytoplasm</location>
    </subcellularLocation>
</comment>
<dbReference type="SUPFAM" id="SSF55681">
    <property type="entry name" value="Class II aaRS and biotin synthetases"/>
    <property type="match status" value="1"/>
</dbReference>
<dbReference type="CDD" id="cd16444">
    <property type="entry name" value="LipB"/>
    <property type="match status" value="1"/>
</dbReference>
<dbReference type="PIRSF" id="PIRSF016262">
    <property type="entry name" value="LPLase"/>
    <property type="match status" value="1"/>
</dbReference>
<comment type="similarity">
    <text evidence="6 7">Belongs to the LipB family.</text>
</comment>
<evidence type="ECO:0000259" key="11">
    <source>
        <dbReference type="PROSITE" id="PS51733"/>
    </source>
</evidence>
<proteinExistence type="inferred from homology"/>
<name>A0A1J1E6C2_9FLAO</name>
<dbReference type="InterPro" id="IPR020605">
    <property type="entry name" value="Octanoyltransferase_CS"/>
</dbReference>
<evidence type="ECO:0000256" key="10">
    <source>
        <dbReference type="PIRSR" id="PIRSR016262-3"/>
    </source>
</evidence>
<dbReference type="NCBIfam" id="TIGR00214">
    <property type="entry name" value="lipB"/>
    <property type="match status" value="1"/>
</dbReference>
<evidence type="ECO:0000256" key="7">
    <source>
        <dbReference type="PIRNR" id="PIRNR016262"/>
    </source>
</evidence>
<keyword evidence="13" id="KW-1185">Reference proteome</keyword>
<dbReference type="KEGG" id="ise:JBKA6_0857"/>
<gene>
    <name evidence="6" type="primary">lipB</name>
    <name evidence="12" type="ORF">JBKA6_0857</name>
</gene>
<evidence type="ECO:0000256" key="5">
    <source>
        <dbReference type="ARBA" id="ARBA00024732"/>
    </source>
</evidence>
<comment type="miscellaneous">
    <text evidence="6">In the reaction, the free carboxyl group of octanoic acid is attached via an amide linkage to the epsilon-amino group of a specific lysine residue of lipoyl domains of lipoate-dependent enzymes.</text>
</comment>
<dbReference type="AlphaFoldDB" id="A0A1J1E6C2"/>
<protein>
    <recommendedName>
        <fullName evidence="6 7">Octanoyltransferase</fullName>
        <ecNumber evidence="6 7">2.3.1.181</ecNumber>
    </recommendedName>
    <alternativeName>
        <fullName evidence="6">Lipoate-protein ligase B</fullName>
    </alternativeName>
    <alternativeName>
        <fullName evidence="6">Lipoyl/octanoyl transferase</fullName>
    </alternativeName>
    <alternativeName>
        <fullName evidence="6">Octanoyl-[acyl-carrier-protein]-protein N-octanoyltransferase</fullName>
    </alternativeName>
</protein>
<dbReference type="PROSITE" id="PS51733">
    <property type="entry name" value="BPL_LPL_CATALYTIC"/>
    <property type="match status" value="1"/>
</dbReference>
<evidence type="ECO:0000256" key="2">
    <source>
        <dbReference type="ARBA" id="ARBA00022490"/>
    </source>
</evidence>
<dbReference type="PANTHER" id="PTHR10993">
    <property type="entry name" value="OCTANOYLTRANSFERASE"/>
    <property type="match status" value="1"/>
</dbReference>
<comment type="catalytic activity">
    <reaction evidence="6 7">
        <text>octanoyl-[ACP] + L-lysyl-[protein] = N(6)-octanoyl-L-lysyl-[protein] + holo-[ACP] + H(+)</text>
        <dbReference type="Rhea" id="RHEA:17665"/>
        <dbReference type="Rhea" id="RHEA-COMP:9636"/>
        <dbReference type="Rhea" id="RHEA-COMP:9685"/>
        <dbReference type="Rhea" id="RHEA-COMP:9752"/>
        <dbReference type="Rhea" id="RHEA-COMP:9928"/>
        <dbReference type="ChEBI" id="CHEBI:15378"/>
        <dbReference type="ChEBI" id="CHEBI:29969"/>
        <dbReference type="ChEBI" id="CHEBI:64479"/>
        <dbReference type="ChEBI" id="CHEBI:78463"/>
        <dbReference type="ChEBI" id="CHEBI:78809"/>
        <dbReference type="EC" id="2.3.1.181"/>
    </reaction>
</comment>
<evidence type="ECO:0000256" key="4">
    <source>
        <dbReference type="ARBA" id="ARBA00023315"/>
    </source>
</evidence>
<dbReference type="PROSITE" id="PS01313">
    <property type="entry name" value="LIPB"/>
    <property type="match status" value="1"/>
</dbReference>
<feature type="binding site" evidence="6 9">
    <location>
        <begin position="176"/>
        <end position="178"/>
    </location>
    <ligand>
        <name>substrate</name>
    </ligand>
</feature>
<evidence type="ECO:0000256" key="6">
    <source>
        <dbReference type="HAMAP-Rule" id="MF_00013"/>
    </source>
</evidence>
<comment type="function">
    <text evidence="5 6 7">Catalyzes the transfer of endogenously produced octanoic acid from octanoyl-acyl-carrier-protein onto the lipoyl domains of lipoate-dependent enzymes. Lipoyl-ACP can also act as a substrate although octanoyl-ACP is likely to be the physiological substrate.</text>
</comment>
<feature type="binding site" evidence="6 9">
    <location>
        <begin position="163"/>
        <end position="165"/>
    </location>
    <ligand>
        <name>substrate</name>
    </ligand>
</feature>
<evidence type="ECO:0000256" key="1">
    <source>
        <dbReference type="ARBA" id="ARBA00004821"/>
    </source>
</evidence>
<dbReference type="Proteomes" id="UP000243197">
    <property type="component" value="Chromosome"/>
</dbReference>
<feature type="domain" description="BPL/LPL catalytic" evidence="11">
    <location>
        <begin position="46"/>
        <end position="233"/>
    </location>
</feature>
<dbReference type="GO" id="GO:0009249">
    <property type="term" value="P:protein lipoylation"/>
    <property type="evidence" value="ECO:0007669"/>
    <property type="project" value="InterPro"/>
</dbReference>
<evidence type="ECO:0000256" key="9">
    <source>
        <dbReference type="PIRSR" id="PIRSR016262-2"/>
    </source>
</evidence>
<dbReference type="InterPro" id="IPR000544">
    <property type="entry name" value="Octanoyltransferase"/>
</dbReference>
<evidence type="ECO:0000313" key="13">
    <source>
        <dbReference type="Proteomes" id="UP000243197"/>
    </source>
</evidence>
<evidence type="ECO:0000256" key="3">
    <source>
        <dbReference type="ARBA" id="ARBA00022679"/>
    </source>
</evidence>
<dbReference type="OrthoDB" id="9787061at2"/>
<keyword evidence="2 6" id="KW-0963">Cytoplasm</keyword>
<dbReference type="UniPathway" id="UPA00538">
    <property type="reaction ID" value="UER00592"/>
</dbReference>
<dbReference type="EC" id="2.3.1.181" evidence="6 7"/>
<feature type="binding site" evidence="6 9">
    <location>
        <begin position="91"/>
        <end position="98"/>
    </location>
    <ligand>
        <name>substrate</name>
    </ligand>
</feature>
<evidence type="ECO:0000256" key="8">
    <source>
        <dbReference type="PIRSR" id="PIRSR016262-1"/>
    </source>
</evidence>
<evidence type="ECO:0000313" key="12">
    <source>
        <dbReference type="EMBL" id="BAV94870.1"/>
    </source>
</evidence>
<keyword evidence="3 6" id="KW-0808">Transferase</keyword>
<reference evidence="12 13" key="1">
    <citation type="submission" date="2014-03" db="EMBL/GenBank/DDBJ databases">
        <title>complete genome sequence of Flavobacteriaceae bacterium JBKA-6.</title>
        <authorList>
            <person name="Takano T."/>
            <person name="Nakamura Y."/>
            <person name="Takuma S."/>
            <person name="Yasuike M."/>
            <person name="Matsuyama T."/>
            <person name="Sakai T."/>
            <person name="Fujiwara A."/>
            <person name="Kimoto K."/>
            <person name="Fukuda Y."/>
            <person name="Kondo H."/>
            <person name="Hirono I."/>
            <person name="Nakayasu C."/>
        </authorList>
    </citation>
    <scope>NUCLEOTIDE SEQUENCE [LARGE SCALE GENOMIC DNA]</scope>
    <source>
        <strain evidence="12 13">JBKA-6</strain>
    </source>
</reference>
<dbReference type="EMBL" id="AP014564">
    <property type="protein sequence ID" value="BAV94870.1"/>
    <property type="molecule type" value="Genomic_DNA"/>
</dbReference>
<dbReference type="Gene3D" id="3.30.930.10">
    <property type="entry name" value="Bira Bifunctional Protein, Domain 2"/>
    <property type="match status" value="1"/>
</dbReference>
<feature type="active site" description="Acyl-thioester intermediate" evidence="6 8">
    <location>
        <position position="194"/>
    </location>
</feature>
<dbReference type="InterPro" id="IPR045864">
    <property type="entry name" value="aa-tRNA-synth_II/BPL/LPL"/>
</dbReference>
<sequence>MNNRKVILEDLGYLEYQKALEIQKNIFDEILNQKLSNRKLPEDKQIITQNHLLFVEHPHVYTIGKTGNMDNLLLRENLLEREGITLYKTDRGGDITYHGPGQIVGYPILNLDYFFTDLHKYLRFLEEVIIKAISHYGLSGHRSKDGTGVWLDVDKPSTRKICAIGIRSSRWTVMHGFALNANTDLDFFRHIFPCGIRDRQVTSLEKELGYKVDTEELKKNIISNAFAEVFKAEIIRK</sequence>
<dbReference type="InterPro" id="IPR004143">
    <property type="entry name" value="BPL_LPL_catalytic"/>
</dbReference>
<feature type="site" description="Lowers pKa of active site Cys" evidence="6 10">
    <location>
        <position position="160"/>
    </location>
</feature>